<dbReference type="Proteomes" id="UP000005813">
    <property type="component" value="Unassembled WGS sequence"/>
</dbReference>
<dbReference type="EMBL" id="AEPU01000034">
    <property type="protein sequence ID" value="EFU71137.1"/>
    <property type="molecule type" value="Genomic_DNA"/>
</dbReference>
<evidence type="ECO:0000313" key="2">
    <source>
        <dbReference type="Proteomes" id="UP000005813"/>
    </source>
</evidence>
<evidence type="ECO:0000313" key="1">
    <source>
        <dbReference type="EMBL" id="EFU71137.1"/>
    </source>
</evidence>
<accession>A0A828QVS9</accession>
<protein>
    <submittedName>
        <fullName evidence="1">Uncharacterized protein</fullName>
    </submittedName>
</protein>
<gene>
    <name evidence="1" type="ORF">HMPREF9400_1618</name>
</gene>
<proteinExistence type="predicted"/>
<sequence length="151" mass="17691">MPLHLNADYLKLDKDLTLIKEKKDNNFAKFYQNLCERIYADICFNFLTLAHHQKLIKDENEVEKVKKHIKILDKVIETAKKRINDRKQKAFVKDNEKVFYACVALKNILNEMLDENFMELVGAMSEKDLENIDIVKYAKGVLKAQVDSQNV</sequence>
<organism evidence="1 2">
    <name type="scientific">Campylobacter upsaliensis JV21</name>
    <dbReference type="NCBI Taxonomy" id="888826"/>
    <lineage>
        <taxon>Bacteria</taxon>
        <taxon>Pseudomonadati</taxon>
        <taxon>Campylobacterota</taxon>
        <taxon>Epsilonproteobacteria</taxon>
        <taxon>Campylobacterales</taxon>
        <taxon>Campylobacteraceae</taxon>
        <taxon>Campylobacter</taxon>
    </lineage>
</organism>
<name>A0A828QVS9_CAMUP</name>
<dbReference type="AlphaFoldDB" id="A0A828QVS9"/>
<reference evidence="1 2" key="1">
    <citation type="submission" date="2010-12" db="EMBL/GenBank/DDBJ databases">
        <authorList>
            <person name="Muzny D."/>
            <person name="Qin X."/>
            <person name="Buhay C."/>
            <person name="Dugan-Rocha S."/>
            <person name="Ding Y."/>
            <person name="Chen G."/>
            <person name="Hawes A."/>
            <person name="Holder M."/>
            <person name="Jhangiani S."/>
            <person name="Johnson A."/>
            <person name="Khan Z."/>
            <person name="Li Z."/>
            <person name="Liu W."/>
            <person name="Liu X."/>
            <person name="Perez L."/>
            <person name="Shen H."/>
            <person name="Wang Q."/>
            <person name="Watt J."/>
            <person name="Xi L."/>
            <person name="Xin Y."/>
            <person name="Zhou J."/>
            <person name="Deng J."/>
            <person name="Jiang H."/>
            <person name="Liu Y."/>
            <person name="Qu J."/>
            <person name="Song X.-Z."/>
            <person name="Zhang L."/>
            <person name="Villasana D."/>
            <person name="Johnson A."/>
            <person name="Liu J."/>
            <person name="Liyanage D."/>
            <person name="Lorensuhewa L."/>
            <person name="Robinson T."/>
            <person name="Song A."/>
            <person name="Song B.-B."/>
            <person name="Dinh H."/>
            <person name="Thornton R."/>
            <person name="Coyle M."/>
            <person name="Francisco L."/>
            <person name="Jackson L."/>
            <person name="Javaid M."/>
            <person name="Korchina V."/>
            <person name="Kovar C."/>
            <person name="Mata R."/>
            <person name="Mathew T."/>
            <person name="Ngo R."/>
            <person name="Nguyen L."/>
            <person name="Nguyen N."/>
            <person name="Okwuonu G."/>
            <person name="Ongeri F."/>
            <person name="Pham C."/>
            <person name="Simmons D."/>
            <person name="Wilczek-Boney K."/>
            <person name="Hale W."/>
            <person name="Jakkamsetti A."/>
            <person name="Pham P."/>
            <person name="Ruth R."/>
            <person name="San Lucas F."/>
            <person name="Warren J."/>
            <person name="Zhang J."/>
            <person name="Zhao Z."/>
            <person name="Zhou C."/>
            <person name="Zhu D."/>
            <person name="Lee S."/>
            <person name="Bess C."/>
            <person name="Blankenburg K."/>
            <person name="Forbes L."/>
            <person name="Fu Q."/>
            <person name="Gubbala S."/>
            <person name="Hirani K."/>
            <person name="Jayaseelan J.C."/>
            <person name="Lara F."/>
            <person name="Munidasa M."/>
            <person name="Palculict T."/>
            <person name="Patil S."/>
            <person name="Pu L.-L."/>
            <person name="Saada N."/>
            <person name="Tang L."/>
            <person name="Weissenberger G."/>
            <person name="Zhu Y."/>
            <person name="Hemphill L."/>
            <person name="Shang Y."/>
            <person name="Youmans B."/>
            <person name="Ayvaz T."/>
            <person name="Ross M."/>
            <person name="Santibanez J."/>
            <person name="Aqrawi P."/>
            <person name="Gross S."/>
            <person name="Joshi V."/>
            <person name="Fowler G."/>
            <person name="Nazareth L."/>
            <person name="Reid J."/>
            <person name="Worley K."/>
            <person name="Petrosino J."/>
            <person name="Highlander S."/>
            <person name="Gibbs R."/>
        </authorList>
    </citation>
    <scope>NUCLEOTIDE SEQUENCE [LARGE SCALE GENOMIC DNA]</scope>
    <source>
        <strain evidence="1 2">JV21</strain>
    </source>
</reference>
<comment type="caution">
    <text evidence="1">The sequence shown here is derived from an EMBL/GenBank/DDBJ whole genome shotgun (WGS) entry which is preliminary data.</text>
</comment>